<dbReference type="SUPFAM" id="SSF117289">
    <property type="entry name" value="Nucleoporin domain"/>
    <property type="match status" value="1"/>
</dbReference>
<evidence type="ECO:0000256" key="1">
    <source>
        <dbReference type="ARBA" id="ARBA00022618"/>
    </source>
</evidence>
<evidence type="ECO:0000313" key="8">
    <source>
        <dbReference type="Proteomes" id="UP000031737"/>
    </source>
</evidence>
<feature type="domain" description="Anaphase-promoting complex subunit 4-like WD40" evidence="6">
    <location>
        <begin position="20"/>
        <end position="98"/>
    </location>
</feature>
<keyword evidence="2" id="KW-0498">Mitosis</keyword>
<dbReference type="OrthoDB" id="2110451at2759"/>
<dbReference type="GO" id="GO:0031145">
    <property type="term" value="P:anaphase-promoting complex-dependent catabolic process"/>
    <property type="evidence" value="ECO:0007669"/>
    <property type="project" value="InterPro"/>
</dbReference>
<dbReference type="PANTHER" id="PTHR13260:SF0">
    <property type="entry name" value="ANAPHASE-PROMOTING COMPLEX SUBUNIT 4"/>
    <property type="match status" value="1"/>
</dbReference>
<dbReference type="Pfam" id="PF12894">
    <property type="entry name" value="ANAPC4_WD40"/>
    <property type="match status" value="1"/>
</dbReference>
<keyword evidence="4" id="KW-0131">Cell cycle</keyword>
<gene>
    <name evidence="7" type="ORF">TRSC58_03542</name>
</gene>
<dbReference type="EMBL" id="AUPL01003542">
    <property type="protein sequence ID" value="ESL08750.1"/>
    <property type="molecule type" value="Genomic_DNA"/>
</dbReference>
<sequence>MLKVLHAKAVAEPILLATTCHNMDLFAIVTRSLVVVYRSTTLTVVTTLPLVIKEKETAVSACWSPSGRLLVVGLQSGDLYILDVESGELIRRFVPRRDIALAIKSAHAKTLSGIADTPEEDDSNNRSSEEEDGAEDDKERDPLRQPPILPISVDGAIVACTWTSFAPHTPTMHSHNELCLPLSATISSPIFEELERQEDIPVLLVLDQKGGLSFLPGGMQEVGVVVMSLQWALDPLCMRVEAFFVAATPPPSPSPSPDAHKNDSSDLWSRGGSTDFHAAYLVVRETEGRASPRPFSQVVRIHLSDTIARVTDREAVALCSIVEYCRMGKVSYQFVRKRWESLISAVRKDLLLPQNALLLRDTLMEDIAQPPLAKVTAYFEGLDLDALVKDTEELSKQFAHLVLQVSNVAYRCYDLALHLSQAHSSDRQRQCMLMDVIGGLRQRCSNFLRQMRLELEREKDLVHWVLHRAAPTGTRPLTSLPSLRAARHPSLLRTLHHIARGESTVFFLVDENIGRGEEELSYIVKGCLLGSRETVACLVPLLDDIAAESILQRQCEVLVTNTAGAGAECVQLHAVTVTQSHPCQPLMATYALQLRGNAGLCFVAQHESLALDIAPLRLAEAKATLLWSGVVDDGGRRVVLWERAAASVEAADATLVVAVVDEAGVVEVTADAGENDAEEEEARSAAEGEAERHYAVLEIKGISTRHLRASVSRVRGFGVFYAKERFVVVVF</sequence>
<keyword evidence="3" id="KW-0833">Ubl conjugation pathway</keyword>
<evidence type="ECO:0000313" key="7">
    <source>
        <dbReference type="EMBL" id="ESL08750.1"/>
    </source>
</evidence>
<dbReference type="InterPro" id="IPR024977">
    <property type="entry name" value="Apc4-like_WD40_dom"/>
</dbReference>
<dbReference type="GO" id="GO:0005680">
    <property type="term" value="C:anaphase-promoting complex"/>
    <property type="evidence" value="ECO:0007669"/>
    <property type="project" value="InterPro"/>
</dbReference>
<dbReference type="InterPro" id="IPR024789">
    <property type="entry name" value="APC4"/>
</dbReference>
<comment type="caution">
    <text evidence="7">The sequence shown here is derived from an EMBL/GenBank/DDBJ whole genome shotgun (WGS) entry which is preliminary data.</text>
</comment>
<organism evidence="7 8">
    <name type="scientific">Trypanosoma rangeli SC58</name>
    <dbReference type="NCBI Taxonomy" id="429131"/>
    <lineage>
        <taxon>Eukaryota</taxon>
        <taxon>Discoba</taxon>
        <taxon>Euglenozoa</taxon>
        <taxon>Kinetoplastea</taxon>
        <taxon>Metakinetoplastina</taxon>
        <taxon>Trypanosomatida</taxon>
        <taxon>Trypanosomatidae</taxon>
        <taxon>Trypanosoma</taxon>
        <taxon>Herpetosoma</taxon>
    </lineage>
</organism>
<proteinExistence type="predicted"/>
<evidence type="ECO:0000256" key="2">
    <source>
        <dbReference type="ARBA" id="ARBA00022776"/>
    </source>
</evidence>
<name>A0A061J353_TRYRA</name>
<protein>
    <recommendedName>
        <fullName evidence="6">Anaphase-promoting complex subunit 4-like WD40 domain-containing protein</fullName>
    </recommendedName>
</protein>
<dbReference type="GO" id="GO:0051301">
    <property type="term" value="P:cell division"/>
    <property type="evidence" value="ECO:0007669"/>
    <property type="project" value="UniProtKB-KW"/>
</dbReference>
<keyword evidence="1" id="KW-0132">Cell division</keyword>
<dbReference type="GO" id="GO:0034399">
    <property type="term" value="C:nuclear periphery"/>
    <property type="evidence" value="ECO:0007669"/>
    <property type="project" value="TreeGrafter"/>
</dbReference>
<dbReference type="InterPro" id="IPR015943">
    <property type="entry name" value="WD40/YVTN_repeat-like_dom_sf"/>
</dbReference>
<dbReference type="Gene3D" id="2.130.10.10">
    <property type="entry name" value="YVTN repeat-like/Quinoprotein amine dehydrogenase"/>
    <property type="match status" value="1"/>
</dbReference>
<dbReference type="Proteomes" id="UP000031737">
    <property type="component" value="Unassembled WGS sequence"/>
</dbReference>
<evidence type="ECO:0000256" key="3">
    <source>
        <dbReference type="ARBA" id="ARBA00022786"/>
    </source>
</evidence>
<reference evidence="7 8" key="1">
    <citation type="submission" date="2013-07" db="EMBL/GenBank/DDBJ databases">
        <authorList>
            <person name="Stoco P.H."/>
            <person name="Wagner G."/>
            <person name="Gerber A."/>
            <person name="Zaha A."/>
            <person name="Thompson C."/>
            <person name="Bartholomeu D.C."/>
            <person name="Luckemeyer D.D."/>
            <person name="Bahia D."/>
            <person name="Loreto E."/>
            <person name="Prestes E.B."/>
            <person name="Lima F.M."/>
            <person name="Rodrigues-Luiz G."/>
            <person name="Vallejo G.A."/>
            <person name="Filho J.F."/>
            <person name="Monteiro K.M."/>
            <person name="Tyler K.M."/>
            <person name="de Almeida L.G."/>
            <person name="Ortiz M.F."/>
            <person name="Siervo M.A."/>
            <person name="de Moraes M.H."/>
            <person name="Cunha O.L."/>
            <person name="Mendonca-Neto R."/>
            <person name="Silva R."/>
            <person name="Teixeira S.M."/>
            <person name="Murta S.M."/>
            <person name="Sincero T.C."/>
            <person name="Mendes T.A."/>
            <person name="Urmenyi T.P."/>
            <person name="Silva V.G."/>
            <person name="da Rocha W.D."/>
            <person name="Andersson B."/>
            <person name="Romanha A.J."/>
            <person name="Steindel M."/>
            <person name="de Vasconcelos A.T."/>
            <person name="Grisard E.C."/>
        </authorList>
    </citation>
    <scope>NUCLEOTIDE SEQUENCE [LARGE SCALE GENOMIC DNA]</scope>
    <source>
        <strain evidence="7 8">SC58</strain>
    </source>
</reference>
<evidence type="ECO:0000259" key="6">
    <source>
        <dbReference type="Pfam" id="PF12894"/>
    </source>
</evidence>
<evidence type="ECO:0000256" key="5">
    <source>
        <dbReference type="SAM" id="MobiDB-lite"/>
    </source>
</evidence>
<dbReference type="AlphaFoldDB" id="A0A061J353"/>
<feature type="region of interest" description="Disordered" evidence="5">
    <location>
        <begin position="112"/>
        <end position="146"/>
    </location>
</feature>
<keyword evidence="8" id="KW-1185">Reference proteome</keyword>
<dbReference type="VEuPathDB" id="TriTrypDB:TRSC58_03542"/>
<evidence type="ECO:0000256" key="4">
    <source>
        <dbReference type="ARBA" id="ARBA00023306"/>
    </source>
</evidence>
<dbReference type="GO" id="GO:0070979">
    <property type="term" value="P:protein K11-linked ubiquitination"/>
    <property type="evidence" value="ECO:0007669"/>
    <property type="project" value="TreeGrafter"/>
</dbReference>
<dbReference type="PANTHER" id="PTHR13260">
    <property type="entry name" value="ANAPHASE PROMOTING COMPLEX SUBUNIT 4 APC4"/>
    <property type="match status" value="1"/>
</dbReference>
<accession>A0A061J353</accession>